<dbReference type="AlphaFoldDB" id="G7WFK8"/>
<feature type="transmembrane region" description="Helical" evidence="1">
    <location>
        <begin position="73"/>
        <end position="95"/>
    </location>
</feature>
<dbReference type="Gene3D" id="1.20.144.10">
    <property type="entry name" value="Phosphatidic acid phosphatase type 2/haloperoxidase"/>
    <property type="match status" value="1"/>
</dbReference>
<dbReference type="InterPro" id="IPR026841">
    <property type="entry name" value="Aur1/Ipt1"/>
</dbReference>
<dbReference type="EMBL" id="CP003108">
    <property type="protein sequence ID" value="AET68451.1"/>
    <property type="molecule type" value="Genomic_DNA"/>
</dbReference>
<dbReference type="Proteomes" id="UP000006346">
    <property type="component" value="Chromosome"/>
</dbReference>
<keyword evidence="1" id="KW-1133">Transmembrane helix</keyword>
<sequence>MRSYLTSGIWMLLIPLINLLYAPLNHVKGNVYSLITVLDQHIPFIKYFIVPYLAWYLLMFVILSWFMKRDHKLYISSLASICVGLLLSFLVYAFFQTKVPRPVIMGQDLFSNLTRFLYGIDNPYNAFPSIHVMTAYIIFVASSKAKGCGRKMVLASQTLSVLVILSTVFLKQHTLMDVAGGIFLGGSLFKAMTLIQRLNHKSLLKQAAKSFTLKPQEDKYGRGYATKRVIQE</sequence>
<name>G7WFK8_DESOD</name>
<feature type="domain" description="Inositolphosphotransferase Aur1/Ipt1" evidence="2">
    <location>
        <begin position="37"/>
        <end position="185"/>
    </location>
</feature>
<dbReference type="OrthoDB" id="9790723at2"/>
<feature type="transmembrane region" description="Helical" evidence="1">
    <location>
        <begin position="44"/>
        <end position="66"/>
    </location>
</feature>
<dbReference type="HOGENOM" id="CLU_102949_1_1_9"/>
<dbReference type="eggNOG" id="COG0671">
    <property type="taxonomic scope" value="Bacteria"/>
</dbReference>
<gene>
    <name evidence="3" type="ordered locus">Desor_2922</name>
</gene>
<dbReference type="Pfam" id="PF14378">
    <property type="entry name" value="PAP2_3"/>
    <property type="match status" value="1"/>
</dbReference>
<proteinExistence type="predicted"/>
<dbReference type="PATRIC" id="fig|768706.3.peg.2935"/>
<reference evidence="4" key="1">
    <citation type="submission" date="2011-11" db="EMBL/GenBank/DDBJ databases">
        <title>Complete sequence of Desulfosporosinus orientis DSM 765.</title>
        <authorList>
            <person name="Lucas S."/>
            <person name="Han J."/>
            <person name="Lapidus A."/>
            <person name="Cheng J.-F."/>
            <person name="Goodwin L."/>
            <person name="Pitluck S."/>
            <person name="Peters L."/>
            <person name="Ovchinnikova G."/>
            <person name="Teshima H."/>
            <person name="Detter J.C."/>
            <person name="Han C."/>
            <person name="Tapia R."/>
            <person name="Land M."/>
            <person name="Hauser L."/>
            <person name="Kyrpides N."/>
            <person name="Ivanova N."/>
            <person name="Pagani I."/>
            <person name="Pester M."/>
            <person name="Spring S."/>
            <person name="Ollivier B."/>
            <person name="Rattei T."/>
            <person name="Klenk H.-P."/>
            <person name="Wagner M."/>
            <person name="Loy A."/>
            <person name="Woyke T."/>
        </authorList>
    </citation>
    <scope>NUCLEOTIDE SEQUENCE [LARGE SCALE GENOMIC DNA]</scope>
    <source>
        <strain evidence="4">ATCC 19365 / DSM 765 / NCIMB 8382 / VKM B-1628</strain>
    </source>
</reference>
<keyword evidence="1" id="KW-0812">Transmembrane</keyword>
<keyword evidence="1" id="KW-0472">Membrane</keyword>
<feature type="transmembrane region" description="Helical" evidence="1">
    <location>
        <begin position="7"/>
        <end position="24"/>
    </location>
</feature>
<dbReference type="GO" id="GO:0016020">
    <property type="term" value="C:membrane"/>
    <property type="evidence" value="ECO:0007669"/>
    <property type="project" value="UniProtKB-SubCell"/>
</dbReference>
<accession>G7WFK8</accession>
<dbReference type="STRING" id="768706.Desor_2922"/>
<dbReference type="SUPFAM" id="SSF48317">
    <property type="entry name" value="Acid phosphatase/Vanadium-dependent haloperoxidase"/>
    <property type="match status" value="1"/>
</dbReference>
<dbReference type="InterPro" id="IPR036938">
    <property type="entry name" value="PAP2/HPO_sf"/>
</dbReference>
<reference evidence="3 4" key="2">
    <citation type="journal article" date="2012" name="J. Bacteriol.">
        <title>Complete genome sequences of Desulfosporosinus orientis DSM765T, Desulfosporosinus youngiae DSM17734T, Desulfosporosinus meridiei DSM13257T, and Desulfosporosinus acidiphilus DSM22704T.</title>
        <authorList>
            <person name="Pester M."/>
            <person name="Brambilla E."/>
            <person name="Alazard D."/>
            <person name="Rattei T."/>
            <person name="Weinmaier T."/>
            <person name="Han J."/>
            <person name="Lucas S."/>
            <person name="Lapidus A."/>
            <person name="Cheng J.F."/>
            <person name="Goodwin L."/>
            <person name="Pitluck S."/>
            <person name="Peters L."/>
            <person name="Ovchinnikova G."/>
            <person name="Teshima H."/>
            <person name="Detter J.C."/>
            <person name="Han C.S."/>
            <person name="Tapia R."/>
            <person name="Land M.L."/>
            <person name="Hauser L."/>
            <person name="Kyrpides N.C."/>
            <person name="Ivanova N.N."/>
            <person name="Pagani I."/>
            <person name="Huntmann M."/>
            <person name="Wei C.L."/>
            <person name="Davenport K.W."/>
            <person name="Daligault H."/>
            <person name="Chain P.S."/>
            <person name="Chen A."/>
            <person name="Mavromatis K."/>
            <person name="Markowitz V."/>
            <person name="Szeto E."/>
            <person name="Mikhailova N."/>
            <person name="Pati A."/>
            <person name="Wagner M."/>
            <person name="Woyke T."/>
            <person name="Ollivier B."/>
            <person name="Klenk H.P."/>
            <person name="Spring S."/>
            <person name="Loy A."/>
        </authorList>
    </citation>
    <scope>NUCLEOTIDE SEQUENCE [LARGE SCALE GENOMIC DNA]</scope>
    <source>
        <strain evidence="4">ATCC 19365 / DSM 765 / NCIMB 8382 / VKM B-1628</strain>
    </source>
</reference>
<feature type="transmembrane region" description="Helical" evidence="1">
    <location>
        <begin position="124"/>
        <end position="141"/>
    </location>
</feature>
<dbReference type="KEGG" id="dor:Desor_2922"/>
<keyword evidence="4" id="KW-1185">Reference proteome</keyword>
<protein>
    <submittedName>
        <fullName evidence="3">PAP2 superfamily protein</fullName>
    </submittedName>
</protein>
<evidence type="ECO:0000313" key="3">
    <source>
        <dbReference type="EMBL" id="AET68451.1"/>
    </source>
</evidence>
<evidence type="ECO:0000259" key="2">
    <source>
        <dbReference type="Pfam" id="PF14378"/>
    </source>
</evidence>
<organism evidence="3 4">
    <name type="scientific">Desulfosporosinus orientis (strain ATCC 19365 / DSM 765 / NCIMB 8382 / VKM B-1628 / Singapore I)</name>
    <name type="common">Desulfotomaculum orientis</name>
    <dbReference type="NCBI Taxonomy" id="768706"/>
    <lineage>
        <taxon>Bacteria</taxon>
        <taxon>Bacillati</taxon>
        <taxon>Bacillota</taxon>
        <taxon>Clostridia</taxon>
        <taxon>Eubacteriales</taxon>
        <taxon>Desulfitobacteriaceae</taxon>
        <taxon>Desulfosporosinus</taxon>
    </lineage>
</organism>
<evidence type="ECO:0000313" key="4">
    <source>
        <dbReference type="Proteomes" id="UP000006346"/>
    </source>
</evidence>
<evidence type="ECO:0000256" key="1">
    <source>
        <dbReference type="SAM" id="Phobius"/>
    </source>
</evidence>